<dbReference type="Pfam" id="PF00732">
    <property type="entry name" value="GMC_oxred_N"/>
    <property type="match status" value="1"/>
</dbReference>
<dbReference type="InterPro" id="IPR007867">
    <property type="entry name" value="GMC_OxRtase_C"/>
</dbReference>
<dbReference type="Proteomes" id="UP000838763">
    <property type="component" value="Unassembled WGS sequence"/>
</dbReference>
<dbReference type="PANTHER" id="PTHR11552">
    <property type="entry name" value="GLUCOSE-METHANOL-CHOLINE GMC OXIDOREDUCTASE"/>
    <property type="match status" value="1"/>
</dbReference>
<dbReference type="SUPFAM" id="SSF54373">
    <property type="entry name" value="FAD-linked reductases, C-terminal domain"/>
    <property type="match status" value="1"/>
</dbReference>
<feature type="binding site" evidence="7">
    <location>
        <position position="267"/>
    </location>
    <ligand>
        <name>FAD</name>
        <dbReference type="ChEBI" id="CHEBI:57692"/>
    </ligand>
</feature>
<dbReference type="PROSITE" id="PS00623">
    <property type="entry name" value="GMC_OXRED_1"/>
    <property type="match status" value="1"/>
</dbReference>
<dbReference type="InterPro" id="IPR012132">
    <property type="entry name" value="GMC_OxRdtase"/>
</dbReference>
<evidence type="ECO:0000256" key="5">
    <source>
        <dbReference type="ARBA" id="ARBA00023002"/>
    </source>
</evidence>
<evidence type="ECO:0000256" key="7">
    <source>
        <dbReference type="PIRSR" id="PIRSR000137-2"/>
    </source>
</evidence>
<dbReference type="PIRSF" id="PIRSF000137">
    <property type="entry name" value="Alcohol_oxidase"/>
    <property type="match status" value="1"/>
</dbReference>
<comment type="similarity">
    <text evidence="2 8">Belongs to the GMC oxidoreductase family.</text>
</comment>
<evidence type="ECO:0000256" key="8">
    <source>
        <dbReference type="RuleBase" id="RU003968"/>
    </source>
</evidence>
<dbReference type="AlphaFoldDB" id="A0A9P1H670"/>
<dbReference type="SUPFAM" id="SSF51905">
    <property type="entry name" value="FAD/NAD(P)-binding domain"/>
    <property type="match status" value="1"/>
</dbReference>
<evidence type="ECO:0000256" key="6">
    <source>
        <dbReference type="PIRSR" id="PIRSR000137-1"/>
    </source>
</evidence>
<dbReference type="Pfam" id="PF05199">
    <property type="entry name" value="GMC_oxred_C"/>
    <property type="match status" value="1"/>
</dbReference>
<dbReference type="Gene3D" id="3.30.560.10">
    <property type="entry name" value="Glucose Oxidase, domain 3"/>
    <property type="match status" value="1"/>
</dbReference>
<proteinExistence type="inferred from homology"/>
<evidence type="ECO:0000256" key="3">
    <source>
        <dbReference type="ARBA" id="ARBA00022630"/>
    </source>
</evidence>
<sequence>MVIMRLITTAVYISIKDPGIRAQSRSDPLHPRRGHRPHPDYVIAGAGTAGLVVANRLSEDPNVSVVVIEPGSDQRTNPNVTNPDAFLQAFGTDLDWSYPVAPQPGAGGQSFVLHQGRAWGGSSAINGMAYIRGHKAQIDAWETLGNPGWNWDALLHYALKSENYTIPNDSQLAAGATYDPAYHGFEGPVHTGYPLSLSNGSASPVIIAAWESLLLPHNPDLNGGNTHGFSIGPLTVEAATNLRSDAASAYYSPIEARPNLSILRGTVKRVVWDKKMKKNNRPGAGKEDLLVARGVEYITDKGETRILSAAKEVILSAGSVRTPLIIEGSGIGNPKLLKKLGIRSEVALPGVGENYLDKASHMIGFAGSLGPTGGAYHAFATMDDIFGDSVSDVAESALAKLPQWAEAAVGDAAWTGLDVAAIEKLMRIQHRLLFRQGVPAAEILVGSIPGADDISVLFSQYWPLVSFSRGSVHLGSVDAIDSPVIDPRLFLADFDVDVSIAAGRLAQGFWLSDTARPFVTAPILPGEDLLPNDATAEQWEAFTTTSVIPHSHGLGSASMMARELGGVVDPELRIYGTANVRVVDASVIPLHISGHMVATIYAVAERAADLIKGKI</sequence>
<feature type="domain" description="Glucose-methanol-choline oxidoreductase N-terminal" evidence="10">
    <location>
        <begin position="318"/>
        <end position="332"/>
    </location>
</feature>
<dbReference type="GO" id="GO:0050660">
    <property type="term" value="F:flavin adenine dinucleotide binding"/>
    <property type="evidence" value="ECO:0007669"/>
    <property type="project" value="InterPro"/>
</dbReference>
<comment type="caution">
    <text evidence="11">The sequence shown here is derived from an EMBL/GenBank/DDBJ whole genome shotgun (WGS) entry which is preliminary data.</text>
</comment>
<dbReference type="InterPro" id="IPR036188">
    <property type="entry name" value="FAD/NAD-bd_sf"/>
</dbReference>
<evidence type="ECO:0000256" key="4">
    <source>
        <dbReference type="ARBA" id="ARBA00022827"/>
    </source>
</evidence>
<reference evidence="11" key="1">
    <citation type="submission" date="2022-11" db="EMBL/GenBank/DDBJ databases">
        <authorList>
            <person name="Scott C."/>
            <person name="Bruce N."/>
        </authorList>
    </citation>
    <scope>NUCLEOTIDE SEQUENCE</scope>
</reference>
<protein>
    <recommendedName>
        <fullName evidence="9 10">Glucose-methanol-choline oxidoreductase N-terminal domain-containing protein</fullName>
    </recommendedName>
</protein>
<dbReference type="EMBL" id="CALLCH030000015">
    <property type="protein sequence ID" value="CAI4216065.1"/>
    <property type="molecule type" value="Genomic_DNA"/>
</dbReference>
<dbReference type="InterPro" id="IPR000172">
    <property type="entry name" value="GMC_OxRdtase_N"/>
</dbReference>
<evidence type="ECO:0000313" key="12">
    <source>
        <dbReference type="Proteomes" id="UP000838763"/>
    </source>
</evidence>
<dbReference type="OrthoDB" id="269227at2759"/>
<feature type="domain" description="Glucose-methanol-choline oxidoreductase N-terminal" evidence="9">
    <location>
        <begin position="116"/>
        <end position="139"/>
    </location>
</feature>
<keyword evidence="5" id="KW-0560">Oxidoreductase</keyword>
<keyword evidence="3 8" id="KW-0285">Flavoprotein</keyword>
<evidence type="ECO:0000259" key="10">
    <source>
        <dbReference type="PROSITE" id="PS00624"/>
    </source>
</evidence>
<evidence type="ECO:0000256" key="2">
    <source>
        <dbReference type="ARBA" id="ARBA00010790"/>
    </source>
</evidence>
<evidence type="ECO:0000313" key="11">
    <source>
        <dbReference type="EMBL" id="CAI4216065.1"/>
    </source>
</evidence>
<keyword evidence="12" id="KW-1185">Reference proteome</keyword>
<comment type="cofactor">
    <cofactor evidence="1 7">
        <name>FAD</name>
        <dbReference type="ChEBI" id="CHEBI:57692"/>
    </cofactor>
</comment>
<feature type="active site" description="Proton acceptor" evidence="6">
    <location>
        <position position="595"/>
    </location>
</feature>
<dbReference type="PANTHER" id="PTHR11552:SF201">
    <property type="entry name" value="GLUCOSE-METHANOL-CHOLINE OXIDOREDUCTASE N-TERMINAL DOMAIN-CONTAINING PROTEIN"/>
    <property type="match status" value="1"/>
</dbReference>
<accession>A0A9P1H670</accession>
<feature type="active site" description="Proton donor" evidence="6">
    <location>
        <position position="552"/>
    </location>
</feature>
<evidence type="ECO:0000256" key="1">
    <source>
        <dbReference type="ARBA" id="ARBA00001974"/>
    </source>
</evidence>
<dbReference type="Gene3D" id="4.10.450.10">
    <property type="entry name" value="Glucose Oxidase, domain 2"/>
    <property type="match status" value="1"/>
</dbReference>
<dbReference type="PROSITE" id="PS00624">
    <property type="entry name" value="GMC_OXRED_2"/>
    <property type="match status" value="1"/>
</dbReference>
<dbReference type="Gene3D" id="3.50.50.60">
    <property type="entry name" value="FAD/NAD(P)-binding domain"/>
    <property type="match status" value="1"/>
</dbReference>
<dbReference type="GO" id="GO:0016614">
    <property type="term" value="F:oxidoreductase activity, acting on CH-OH group of donors"/>
    <property type="evidence" value="ECO:0007669"/>
    <property type="project" value="InterPro"/>
</dbReference>
<gene>
    <name evidence="11" type="ORF">PPNO1_LOCUS5732</name>
</gene>
<evidence type="ECO:0000259" key="9">
    <source>
        <dbReference type="PROSITE" id="PS00623"/>
    </source>
</evidence>
<organism evidence="11 12">
    <name type="scientific">Parascedosporium putredinis</name>
    <dbReference type="NCBI Taxonomy" id="1442378"/>
    <lineage>
        <taxon>Eukaryota</taxon>
        <taxon>Fungi</taxon>
        <taxon>Dikarya</taxon>
        <taxon>Ascomycota</taxon>
        <taxon>Pezizomycotina</taxon>
        <taxon>Sordariomycetes</taxon>
        <taxon>Hypocreomycetidae</taxon>
        <taxon>Microascales</taxon>
        <taxon>Microascaceae</taxon>
        <taxon>Parascedosporium</taxon>
    </lineage>
</organism>
<dbReference type="InterPro" id="IPR027424">
    <property type="entry name" value="Glucose_Oxidase_domain_2"/>
</dbReference>
<name>A0A9P1H670_9PEZI</name>
<keyword evidence="4 7" id="KW-0274">FAD</keyword>